<dbReference type="InterPro" id="IPR036844">
    <property type="entry name" value="Hint_dom_sf"/>
</dbReference>
<organism evidence="3 4">
    <name type="scientific">Dubosiella newyorkensis</name>
    <dbReference type="NCBI Taxonomy" id="1862672"/>
    <lineage>
        <taxon>Bacteria</taxon>
        <taxon>Bacillati</taxon>
        <taxon>Bacillota</taxon>
        <taxon>Erysipelotrichia</taxon>
        <taxon>Erysipelotrichales</taxon>
        <taxon>Erysipelotrichaceae</taxon>
        <taxon>Dubosiella</taxon>
    </lineage>
</organism>
<dbReference type="SUPFAM" id="SSF51294">
    <property type="entry name" value="Hedgehog/intein (Hint) domain"/>
    <property type="match status" value="1"/>
</dbReference>
<dbReference type="STRING" id="1862672.BO225_05335"/>
<dbReference type="Proteomes" id="UP000186705">
    <property type="component" value="Unassembled WGS sequence"/>
</dbReference>
<dbReference type="GO" id="GO:0016539">
    <property type="term" value="P:intein-mediated protein splicing"/>
    <property type="evidence" value="ECO:0007669"/>
    <property type="project" value="InterPro"/>
</dbReference>
<evidence type="ECO:0000313" key="3">
    <source>
        <dbReference type="EMBL" id="OLU46594.1"/>
    </source>
</evidence>
<dbReference type="EMBL" id="MPKA01000062">
    <property type="protein sequence ID" value="OLU46594.1"/>
    <property type="molecule type" value="Genomic_DNA"/>
</dbReference>
<evidence type="ECO:0000313" key="4">
    <source>
        <dbReference type="Proteomes" id="UP000186705"/>
    </source>
</evidence>
<dbReference type="PROSITE" id="PS50818">
    <property type="entry name" value="INTEIN_C_TER"/>
    <property type="match status" value="1"/>
</dbReference>
<dbReference type="InterPro" id="IPR030934">
    <property type="entry name" value="Intein_C"/>
</dbReference>
<dbReference type="SMART" id="SM00306">
    <property type="entry name" value="HintN"/>
    <property type="match status" value="1"/>
</dbReference>
<keyword evidence="4" id="KW-1185">Reference proteome</keyword>
<dbReference type="CDD" id="cd00081">
    <property type="entry name" value="Hint"/>
    <property type="match status" value="1"/>
</dbReference>
<feature type="domain" description="Hint" evidence="2">
    <location>
        <begin position="289"/>
        <end position="356"/>
    </location>
</feature>
<sequence>MAKPESKSSADYWREREEEQRKHNIQEEKTYSQEIERIYRQMMNEIEIQINNFYTRYATKEGITYAEAKKRVSKLDIKTYAELAKKYVAEKNFSDQANEEMRLYNLTMKVNRLELLKANIGMHLVGGFDELQRFFEEKLTKRTIETFKRQAGILGRTVHDNARYAHSIVNASFHNATWSDRIWKHQDILRNELGNLLSTGLIQGRNPKELARTLRKKIKSSVYDANRLMITEMARVQTEAQRRSFEENGFDQYTFHSLGTACPHCLAINGKHFDMKDMQPGVNAPPMHPNCVLPDTQIIAPDAEAIMKSEYSGDVVEIRTADGARLTVTPNHIMLTARGWVKAKNLIKGDKVVRYCGNVGSDVIGEPANHDSSTTIENLFASIVKSNSMTTFRMPVTSVDLKGDVIPDSEIDIVFINGELRDKLNSSFSKFISDRSLVGTIKLNERFLPFESSLSKFLTGIGITSDGIMGGLRVADILFSGSLTHHELVSLRLSSDYDTRIKESSTNRGATYSELLGNGFFAHSGNIKVGDLSTVEIDTDSRQFDSIGFHNPFDRVSMNAVNIRNFVDCFPTFVKFDNVDFINVVPFSGHVYDASCLSTLYIANGFVTSNCRCSTSAYIERTDFGVSDEEVKLFDEWTETYDKHGLSWRDWNSEREKWKKEVDLHQLTLLQWIKEVRLPSYFIEFNKQALLNIKGEIREDKIIITGEQKRHILERHPEAYKLVMGELCTALKDPDYILADKKENTGKILKRFESEGKYILAVLRLNNDEDHPDFLSSIITCWMMSERKTSKIIKKAEILYSKK</sequence>
<dbReference type="GeneID" id="78275370"/>
<gene>
    <name evidence="3" type="ORF">BO225_05335</name>
</gene>
<dbReference type="PROSITE" id="PS50817">
    <property type="entry name" value="INTEIN_N_TER"/>
    <property type="match status" value="1"/>
</dbReference>
<proteinExistence type="predicted"/>
<dbReference type="RefSeq" id="WP_076341251.1">
    <property type="nucleotide sequence ID" value="NZ_CAMNTW010000002.1"/>
</dbReference>
<name>A0A1U7NMW3_9FIRM</name>
<evidence type="ECO:0000256" key="1">
    <source>
        <dbReference type="SAM" id="MobiDB-lite"/>
    </source>
</evidence>
<dbReference type="NCBIfam" id="TIGR01641">
    <property type="entry name" value="phageSPP1_gp7"/>
    <property type="match status" value="1"/>
</dbReference>
<comment type="caution">
    <text evidence="3">The sequence shown here is derived from an EMBL/GenBank/DDBJ whole genome shotgun (WGS) entry which is preliminary data.</text>
</comment>
<feature type="region of interest" description="Disordered" evidence="1">
    <location>
        <begin position="1"/>
        <end position="25"/>
    </location>
</feature>
<dbReference type="Pfam" id="PF04233">
    <property type="entry name" value="Phage_Mu_F"/>
    <property type="match status" value="1"/>
</dbReference>
<dbReference type="AlphaFoldDB" id="A0A1U7NMW3"/>
<dbReference type="OrthoDB" id="9765386at2"/>
<accession>A0A1U7NMW3</accession>
<dbReference type="InterPro" id="IPR006141">
    <property type="entry name" value="Intein_N"/>
</dbReference>
<reference evidence="3 4" key="1">
    <citation type="submission" date="2016-11" db="EMBL/GenBank/DDBJ databases">
        <title>Description of two novel members of the family Erysipelotrichaceae: Ileibacterium lipovorans gen. nov., sp. nov. and Dubosiella newyorkensis, gen. nov., sp. nov.</title>
        <authorList>
            <person name="Cox L.M."/>
            <person name="Sohn J."/>
            <person name="Tyrrell K.L."/>
            <person name="Citron D.M."/>
            <person name="Lawson P.A."/>
            <person name="Patel N.B."/>
            <person name="Iizumi T."/>
            <person name="Perez-Perez G.I."/>
            <person name="Goldstein E.J."/>
            <person name="Blaser M.J."/>
        </authorList>
    </citation>
    <scope>NUCLEOTIDE SEQUENCE [LARGE SCALE GENOMIC DNA]</scope>
    <source>
        <strain evidence="3 4">NYU-BL-A4</strain>
    </source>
</reference>
<dbReference type="InterPro" id="IPR003587">
    <property type="entry name" value="Hint_dom_N"/>
</dbReference>
<protein>
    <recommendedName>
        <fullName evidence="2">Hint domain-containing protein</fullName>
    </recommendedName>
</protein>
<dbReference type="InterPro" id="IPR006528">
    <property type="entry name" value="Phage_head_morphogenesis_dom"/>
</dbReference>
<dbReference type="Gene3D" id="2.170.16.10">
    <property type="entry name" value="Hedgehog/Intein (Hint) domain"/>
    <property type="match status" value="1"/>
</dbReference>
<evidence type="ECO:0000259" key="2">
    <source>
        <dbReference type="SMART" id="SM00306"/>
    </source>
</evidence>